<accession>A0A8S5NUI1</accession>
<organism evidence="1">
    <name type="scientific">Siphoviridae sp. ctQ091</name>
    <dbReference type="NCBI Taxonomy" id="2825490"/>
    <lineage>
        <taxon>Viruses</taxon>
        <taxon>Duplodnaviria</taxon>
        <taxon>Heunggongvirae</taxon>
        <taxon>Uroviricota</taxon>
        <taxon>Caudoviricetes</taxon>
    </lineage>
</organism>
<dbReference type="EMBL" id="BK015252">
    <property type="protein sequence ID" value="DAD98028.1"/>
    <property type="molecule type" value="Genomic_DNA"/>
</dbReference>
<proteinExistence type="predicted"/>
<sequence length="85" mass="9235">MPKVKFQLNRDGVADLLRGPDVARTVALETGRVANAAGRGFEGETTHGNRTRGYVRARTIAAMRRQMREHTLERAIGLTMGGGGK</sequence>
<protein>
    <submittedName>
        <fullName evidence="1">Type I neck protein</fullName>
    </submittedName>
</protein>
<evidence type="ECO:0000313" key="1">
    <source>
        <dbReference type="EMBL" id="DAD98028.1"/>
    </source>
</evidence>
<name>A0A8S5NUI1_9CAUD</name>
<reference evidence="1" key="1">
    <citation type="journal article" date="2021" name="Proc. Natl. Acad. Sci. U.S.A.">
        <title>A Catalog of Tens of Thousands of Viruses from Human Metagenomes Reveals Hidden Associations with Chronic Diseases.</title>
        <authorList>
            <person name="Tisza M.J."/>
            <person name="Buck C.B."/>
        </authorList>
    </citation>
    <scope>NUCLEOTIDE SEQUENCE</scope>
    <source>
        <strain evidence="1">CtQ091</strain>
    </source>
</reference>